<dbReference type="InterPro" id="IPR036390">
    <property type="entry name" value="WH_DNA-bd_sf"/>
</dbReference>
<dbReference type="Gene3D" id="2.60.120.10">
    <property type="entry name" value="Jelly Rolls"/>
    <property type="match status" value="1"/>
</dbReference>
<dbReference type="EMBL" id="AJAQ01000035">
    <property type="protein sequence ID" value="EOH91074.1"/>
    <property type="molecule type" value="Genomic_DNA"/>
</dbReference>
<proteinExistence type="predicted"/>
<evidence type="ECO:0000259" key="1">
    <source>
        <dbReference type="Pfam" id="PF00027"/>
    </source>
</evidence>
<feature type="domain" description="Cyclic nucleotide-binding" evidence="1">
    <location>
        <begin position="23"/>
        <end position="109"/>
    </location>
</feature>
<dbReference type="InterPro" id="IPR014710">
    <property type="entry name" value="RmlC-like_jellyroll"/>
</dbReference>
<gene>
    <name evidence="2" type="ORF">UAU_03613</name>
</gene>
<dbReference type="HOGENOM" id="CLU_075053_4_1_9"/>
<keyword evidence="3" id="KW-1185">Reference proteome</keyword>
<name>R2SSL9_9ENTE</name>
<sequence length="219" mass="24863">MDQLKFIDYCLNHPLVTVNGQEKAYKKGTLLTTAGAEITKIGIVTKGVLKTCNYTRVGKELCSTIFDQGSVVLEYLHLMKKRYYTFDLIAVSPCTICWIPIKIFDEIALNNQQGLALYVEHLAHRGMETQRLVSCLGYKTIRERICYWIASSNNNLELNQKNIPKNIKLPGSQELFSALLHVTRASISQELNRMEAEGFFTRNRNVLSNVNDTKILATL</sequence>
<dbReference type="PATRIC" id="fig|1158607.3.peg.3610"/>
<dbReference type="OrthoDB" id="3176638at2"/>
<dbReference type="SUPFAM" id="SSF51206">
    <property type="entry name" value="cAMP-binding domain-like"/>
    <property type="match status" value="1"/>
</dbReference>
<dbReference type="eggNOG" id="COG0664">
    <property type="taxonomic scope" value="Bacteria"/>
</dbReference>
<dbReference type="AlphaFoldDB" id="R2SSL9"/>
<evidence type="ECO:0000313" key="2">
    <source>
        <dbReference type="EMBL" id="EOH91074.1"/>
    </source>
</evidence>
<dbReference type="SUPFAM" id="SSF46785">
    <property type="entry name" value="Winged helix' DNA-binding domain"/>
    <property type="match status" value="1"/>
</dbReference>
<dbReference type="InterPro" id="IPR000595">
    <property type="entry name" value="cNMP-bd_dom"/>
</dbReference>
<dbReference type="Proteomes" id="UP000013782">
    <property type="component" value="Unassembled WGS sequence"/>
</dbReference>
<dbReference type="Pfam" id="PF00027">
    <property type="entry name" value="cNMP_binding"/>
    <property type="match status" value="1"/>
</dbReference>
<dbReference type="CDD" id="cd00038">
    <property type="entry name" value="CAP_ED"/>
    <property type="match status" value="1"/>
</dbReference>
<dbReference type="InterPro" id="IPR018490">
    <property type="entry name" value="cNMP-bd_dom_sf"/>
</dbReference>
<organism evidence="2 3">
    <name type="scientific">Enterococcus pallens ATCC BAA-351</name>
    <dbReference type="NCBI Taxonomy" id="1158607"/>
    <lineage>
        <taxon>Bacteria</taxon>
        <taxon>Bacillati</taxon>
        <taxon>Bacillota</taxon>
        <taxon>Bacilli</taxon>
        <taxon>Lactobacillales</taxon>
        <taxon>Enterococcaceae</taxon>
        <taxon>Enterococcus</taxon>
    </lineage>
</organism>
<comment type="caution">
    <text evidence="2">The sequence shown here is derived from an EMBL/GenBank/DDBJ whole genome shotgun (WGS) entry which is preliminary data.</text>
</comment>
<reference evidence="2 3" key="1">
    <citation type="submission" date="2013-02" db="EMBL/GenBank/DDBJ databases">
        <title>The Genome Sequence of Enterococcus pallens BAA-351.</title>
        <authorList>
            <consortium name="The Broad Institute Genome Sequencing Platform"/>
            <consortium name="The Broad Institute Genome Sequencing Center for Infectious Disease"/>
            <person name="Earl A.M."/>
            <person name="Gilmore M.S."/>
            <person name="Lebreton F."/>
            <person name="Walker B."/>
            <person name="Young S.K."/>
            <person name="Zeng Q."/>
            <person name="Gargeya S."/>
            <person name="Fitzgerald M."/>
            <person name="Haas B."/>
            <person name="Abouelleil A."/>
            <person name="Alvarado L."/>
            <person name="Arachchi H.M."/>
            <person name="Berlin A.M."/>
            <person name="Chapman S.B."/>
            <person name="Dewar J."/>
            <person name="Goldberg J."/>
            <person name="Griggs A."/>
            <person name="Gujja S."/>
            <person name="Hansen M."/>
            <person name="Howarth C."/>
            <person name="Imamovic A."/>
            <person name="Larimer J."/>
            <person name="McCowan C."/>
            <person name="Murphy C."/>
            <person name="Neiman D."/>
            <person name="Pearson M."/>
            <person name="Priest M."/>
            <person name="Roberts A."/>
            <person name="Saif S."/>
            <person name="Shea T."/>
            <person name="Sisk P."/>
            <person name="Sykes S."/>
            <person name="Wortman J."/>
            <person name="Nusbaum C."/>
            <person name="Birren B."/>
        </authorList>
    </citation>
    <scope>NUCLEOTIDE SEQUENCE [LARGE SCALE GENOMIC DNA]</scope>
    <source>
        <strain evidence="2 3">ATCC BAA-351</strain>
    </source>
</reference>
<protein>
    <recommendedName>
        <fullName evidence="1">Cyclic nucleotide-binding domain-containing protein</fullName>
    </recommendedName>
</protein>
<evidence type="ECO:0000313" key="3">
    <source>
        <dbReference type="Proteomes" id="UP000013782"/>
    </source>
</evidence>
<dbReference type="RefSeq" id="WP_010758587.1">
    <property type="nucleotide sequence ID" value="NZ_ASWD01000004.1"/>
</dbReference>
<accession>R2SSL9</accession>
<dbReference type="STRING" id="160454.RV10_GL001110"/>